<evidence type="ECO:0000256" key="1">
    <source>
        <dbReference type="SAM" id="MobiDB-lite"/>
    </source>
</evidence>
<reference evidence="2 3" key="1">
    <citation type="journal article" date="2019" name="Genome Biol. Evol.">
        <title>Genomic Plasticity Mediated by Transposable Elements in the Plant Pathogenic Fungus Colletotrichum higginsianum.</title>
        <authorList>
            <person name="Tsushima A."/>
            <person name="Gan P."/>
            <person name="Kumakura N."/>
            <person name="Narusaka M."/>
            <person name="Takano Y."/>
            <person name="Narusaka Y."/>
            <person name="Shirasu K."/>
        </authorList>
    </citation>
    <scope>NUCLEOTIDE SEQUENCE [LARGE SCALE GENOMIC DNA]</scope>
    <source>
        <strain evidence="2 3">MAFF305635-RFP</strain>
    </source>
</reference>
<evidence type="ECO:0000313" key="2">
    <source>
        <dbReference type="EMBL" id="TIC89409.1"/>
    </source>
</evidence>
<proteinExistence type="predicted"/>
<gene>
    <name evidence="2" type="ORF">CH35J_012919</name>
</gene>
<name>A0A4T0VBY6_9PEZI</name>
<accession>A0A4T0VBY6</accession>
<dbReference type="EMBL" id="MWPZ01000026">
    <property type="protein sequence ID" value="TIC89409.1"/>
    <property type="molecule type" value="Genomic_DNA"/>
</dbReference>
<dbReference type="Proteomes" id="UP000305883">
    <property type="component" value="Unassembled WGS sequence"/>
</dbReference>
<organism evidence="2 3">
    <name type="scientific">Colletotrichum higginsianum</name>
    <dbReference type="NCBI Taxonomy" id="80884"/>
    <lineage>
        <taxon>Eukaryota</taxon>
        <taxon>Fungi</taxon>
        <taxon>Dikarya</taxon>
        <taxon>Ascomycota</taxon>
        <taxon>Pezizomycotina</taxon>
        <taxon>Sordariomycetes</taxon>
        <taxon>Hypocreomycetidae</taxon>
        <taxon>Glomerellales</taxon>
        <taxon>Glomerellaceae</taxon>
        <taxon>Colletotrichum</taxon>
        <taxon>Colletotrichum destructivum species complex</taxon>
    </lineage>
</organism>
<evidence type="ECO:0000313" key="3">
    <source>
        <dbReference type="Proteomes" id="UP000305883"/>
    </source>
</evidence>
<feature type="compositionally biased region" description="Basic and acidic residues" evidence="1">
    <location>
        <begin position="633"/>
        <end position="646"/>
    </location>
</feature>
<feature type="region of interest" description="Disordered" evidence="1">
    <location>
        <begin position="211"/>
        <end position="358"/>
    </location>
</feature>
<dbReference type="AlphaFoldDB" id="A0A4T0VBY6"/>
<comment type="caution">
    <text evidence="2">The sequence shown here is derived from an EMBL/GenBank/DDBJ whole genome shotgun (WGS) entry which is preliminary data.</text>
</comment>
<feature type="compositionally biased region" description="Polar residues" evidence="1">
    <location>
        <begin position="618"/>
        <end position="628"/>
    </location>
</feature>
<evidence type="ECO:0008006" key="4">
    <source>
        <dbReference type="Google" id="ProtNLM"/>
    </source>
</evidence>
<feature type="compositionally biased region" description="Acidic residues" evidence="1">
    <location>
        <begin position="339"/>
        <end position="358"/>
    </location>
</feature>
<protein>
    <recommendedName>
        <fullName evidence="4">Helicase C-terminal domain-containing protein</fullName>
    </recommendedName>
</protein>
<dbReference type="SUPFAM" id="SSF52540">
    <property type="entry name" value="P-loop containing nucleoside triphosphate hydrolases"/>
    <property type="match status" value="1"/>
</dbReference>
<feature type="region of interest" description="Disordered" evidence="1">
    <location>
        <begin position="618"/>
        <end position="646"/>
    </location>
</feature>
<feature type="compositionally biased region" description="Low complexity" evidence="1">
    <location>
        <begin position="211"/>
        <end position="224"/>
    </location>
</feature>
<dbReference type="InterPro" id="IPR027417">
    <property type="entry name" value="P-loop_NTPase"/>
</dbReference>
<dbReference type="Gene3D" id="3.40.50.300">
    <property type="entry name" value="P-loop containing nucleotide triphosphate hydrolases"/>
    <property type="match status" value="1"/>
</dbReference>
<sequence length="646" mass="70094">MDVASATVVADGLGRVLVCAAHHYKGDRRRQDAVRQALQEYEDAPDAYATATATAPAGRVAPEMAAAWRLEDVPCLVGTSVIGESQDVGADAVICVQGFPIGATTLDQGFGRGARDGRPGTATCFYKQGDADDALIAPARHAGADVTADEVGMAETRESKAVVAQFLSTSQCRRVPLATYFNWASRRTRCDSLTGDLLCDLCEDRKNDGAAADTADAEGTGRATPARPTVHRAPPTPPADPAGPRRKLPAGWQQTGGGADRRKRVRRLDRDDAAARPKKAPPQTMTPSQEAHRHHRLPGDETFSQRTSRHTLAPASSRAVRKPESATLQVDCGNPPWDATEEPDNGDGNDDNDDDDDNIVYSRARTHARIRCAGPMQPLAQAATGSSNLRRMQPSSEVVQRSGSKLQAYNDLPYIEMLYGEEAFCIVCRVLQGCIADGHMSDECSLLEQDVGSGVKLKGALRKVLEAMKDKSVKMPNATCWKCCRPQPGPGAEDPLPRYICRGMDRKRTAGVLRMLGAPTSFVACFDVGSEAAAAAAGQTGQSLDWWQDPSRLRDVVRARVRSGEGNEWKELLQRKGLCTRRNCELALFVLFVAHSLGLRARDGNRVRRWEDVVAARNSSPPLSSQMHQPVVRQREQQDAGHDWAF</sequence>